<keyword evidence="1" id="KW-1133">Transmembrane helix</keyword>
<feature type="transmembrane region" description="Helical" evidence="1">
    <location>
        <begin position="157"/>
        <end position="181"/>
    </location>
</feature>
<evidence type="ECO:0000256" key="1">
    <source>
        <dbReference type="SAM" id="Phobius"/>
    </source>
</evidence>
<keyword evidence="1" id="KW-0812">Transmembrane</keyword>
<evidence type="ECO:0000313" key="3">
    <source>
        <dbReference type="Proteomes" id="UP000610611"/>
    </source>
</evidence>
<dbReference type="EMBL" id="WOWB01000001">
    <property type="protein sequence ID" value="NLV05301.1"/>
    <property type="molecule type" value="Genomic_DNA"/>
</dbReference>
<dbReference type="Gene3D" id="1.10.10.10">
    <property type="entry name" value="Winged helix-like DNA-binding domain superfamily/Winged helix DNA-binding domain"/>
    <property type="match status" value="1"/>
</dbReference>
<accession>A0A847U362</accession>
<dbReference type="Proteomes" id="UP000610611">
    <property type="component" value="Unassembled WGS sequence"/>
</dbReference>
<dbReference type="RefSeq" id="WP_170082812.1">
    <property type="nucleotide sequence ID" value="NZ_WOWB01000001.1"/>
</dbReference>
<keyword evidence="1" id="KW-0472">Membrane</keyword>
<dbReference type="InterPro" id="IPR036388">
    <property type="entry name" value="WH-like_DNA-bd_sf"/>
</dbReference>
<proteinExistence type="predicted"/>
<reference evidence="2" key="1">
    <citation type="submission" date="2019-12" db="EMBL/GenBank/DDBJ databases">
        <title>The whole-genome sequencing of Haloarcula japonica strain pws8.</title>
        <authorList>
            <person name="Verma D.K."/>
            <person name="Gopal K."/>
            <person name="Prasad E.S."/>
        </authorList>
    </citation>
    <scope>NUCLEOTIDE SEQUENCE</scope>
    <source>
        <strain evidence="2">Pws8</strain>
    </source>
</reference>
<comment type="caution">
    <text evidence="2">The sequence shown here is derived from an EMBL/GenBank/DDBJ whole genome shotgun (WGS) entry which is preliminary data.</text>
</comment>
<protein>
    <submittedName>
        <fullName evidence="2">Uncharacterized protein</fullName>
    </submittedName>
</protein>
<feature type="transmembrane region" description="Helical" evidence="1">
    <location>
        <begin position="119"/>
        <end position="145"/>
    </location>
</feature>
<name>A0A847U362_9EURY</name>
<evidence type="ECO:0000313" key="2">
    <source>
        <dbReference type="EMBL" id="NLV05301.1"/>
    </source>
</evidence>
<dbReference type="AlphaFoldDB" id="A0A847U362"/>
<gene>
    <name evidence="2" type="ORF">GOC83_04030</name>
</gene>
<sequence length="199" mass="21959">MERFTNLPDDAREELKTDISNTQANELLTAEVAEFILSQERPIWSSSAIMKKLDGDWSRAVVKDKLKDLEERGFCNSLEAGTGRIYWWDHDETDWPRPPDVTLEADPSLSVSDALEPHYVQLGIVALAFPTVASIPVFLGVFSLGGSLTLPISGESLLSLGLLTIILCYMLLVYSVIVGAIDYATPESLTTDVYELFGS</sequence>
<organism evidence="2 3">
    <name type="scientific">Haloarcula rubripromontorii</name>
    <dbReference type="NCBI Taxonomy" id="1705562"/>
    <lineage>
        <taxon>Archaea</taxon>
        <taxon>Methanobacteriati</taxon>
        <taxon>Methanobacteriota</taxon>
        <taxon>Stenosarchaea group</taxon>
        <taxon>Halobacteria</taxon>
        <taxon>Halobacteriales</taxon>
        <taxon>Haloarculaceae</taxon>
        <taxon>Haloarcula</taxon>
    </lineage>
</organism>